<evidence type="ECO:0000259" key="1">
    <source>
        <dbReference type="Pfam" id="PF03407"/>
    </source>
</evidence>
<dbReference type="GO" id="GO:0080147">
    <property type="term" value="P:root hair cell development"/>
    <property type="evidence" value="ECO:0007669"/>
    <property type="project" value="InterPro"/>
</dbReference>
<gene>
    <name evidence="2" type="ORF">MANT1106_LOCUS1342</name>
</gene>
<evidence type="ECO:0000313" key="2">
    <source>
        <dbReference type="EMBL" id="CAD8698661.1"/>
    </source>
</evidence>
<dbReference type="InterPro" id="IPR005069">
    <property type="entry name" value="Nucl-diP-sugar_transferase"/>
</dbReference>
<dbReference type="AlphaFoldDB" id="A0A7S0X2C4"/>
<dbReference type="GO" id="GO:0016757">
    <property type="term" value="F:glycosyltransferase activity"/>
    <property type="evidence" value="ECO:0007669"/>
    <property type="project" value="InterPro"/>
</dbReference>
<organism evidence="2">
    <name type="scientific">Mantoniella antarctica</name>
    <dbReference type="NCBI Taxonomy" id="81844"/>
    <lineage>
        <taxon>Eukaryota</taxon>
        <taxon>Viridiplantae</taxon>
        <taxon>Chlorophyta</taxon>
        <taxon>Mamiellophyceae</taxon>
        <taxon>Mamiellales</taxon>
        <taxon>Mamiellaceae</taxon>
        <taxon>Mantoniella</taxon>
    </lineage>
</organism>
<protein>
    <recommendedName>
        <fullName evidence="1">Nucleotide-diphospho-sugar transferase domain-containing protein</fullName>
    </recommendedName>
</protein>
<dbReference type="PANTHER" id="PTHR46581">
    <property type="entry name" value="ARABINOSYLTRANSFERASE RRA3"/>
    <property type="match status" value="1"/>
</dbReference>
<reference evidence="2" key="1">
    <citation type="submission" date="2021-01" db="EMBL/GenBank/DDBJ databases">
        <authorList>
            <person name="Corre E."/>
            <person name="Pelletier E."/>
            <person name="Niang G."/>
            <person name="Scheremetjew M."/>
            <person name="Finn R."/>
            <person name="Kale V."/>
            <person name="Holt S."/>
            <person name="Cochrane G."/>
            <person name="Meng A."/>
            <person name="Brown T."/>
            <person name="Cohen L."/>
        </authorList>
    </citation>
    <scope>NUCLEOTIDE SEQUENCE</scope>
    <source>
        <strain evidence="2">SL-175</strain>
    </source>
</reference>
<dbReference type="Pfam" id="PF03407">
    <property type="entry name" value="Nucleotid_trans"/>
    <property type="match status" value="1"/>
</dbReference>
<sequence>MKSRGASGRGASAASAADVRVLAALLAGVVAGALAAMLTRRPIPLSPMDPCAACAALGGCPQAANVGVDIGAIGHEMSPHEQTAMATDQIPSPSAALGARGLPGQWWSPLTAPAAMGADPGDPTLRALLEEVAINGEVLVAVTNHALINPEGTYGMLKTWIDSVRQAGVSNFLVVAIDEDVAGTMKKMGVPCWYREPRAMADNSQDNHGISSQKFHMLREFLVLGYAVLLSDVDVVTLRNPFENLYRDVDIEGLSDGFDERSAYGWNDGVDDPSMGWSRFAQTMRIFVMNSGLFFAQPSSRTVALMDKITARLERAKEWDQAVYNEVMFFPSHGELRNPHVSTRVMDIDTFMNSKTLFKFARHNLRRMESLRPVMVHLNYHPDKWERMLAVVERFQNGNSKALDKFPDGSV</sequence>
<accession>A0A7S0X2C4</accession>
<dbReference type="EMBL" id="HBFC01002595">
    <property type="protein sequence ID" value="CAD8698661.1"/>
    <property type="molecule type" value="Transcribed_RNA"/>
</dbReference>
<feature type="domain" description="Nucleotide-diphospho-sugar transferase" evidence="1">
    <location>
        <begin position="169"/>
        <end position="385"/>
    </location>
</feature>
<dbReference type="InterPro" id="IPR044290">
    <property type="entry name" value="RRA1/2/3"/>
</dbReference>
<proteinExistence type="predicted"/>
<name>A0A7S0X2C4_9CHLO</name>
<dbReference type="PANTHER" id="PTHR46581:SF3">
    <property type="entry name" value="ARABINOSYLTRANSFERASE RRA3"/>
    <property type="match status" value="1"/>
</dbReference>